<organism evidence="8 9">
    <name type="scientific">Nicotiana tabacum</name>
    <name type="common">Common tobacco</name>
    <dbReference type="NCBI Taxonomy" id="4097"/>
    <lineage>
        <taxon>Eukaryota</taxon>
        <taxon>Viridiplantae</taxon>
        <taxon>Streptophyta</taxon>
        <taxon>Embryophyta</taxon>
        <taxon>Tracheophyta</taxon>
        <taxon>Spermatophyta</taxon>
        <taxon>Magnoliopsida</taxon>
        <taxon>eudicotyledons</taxon>
        <taxon>Gunneridae</taxon>
        <taxon>Pentapetalae</taxon>
        <taxon>asterids</taxon>
        <taxon>lamiids</taxon>
        <taxon>Solanales</taxon>
        <taxon>Solanaceae</taxon>
        <taxon>Nicotianoideae</taxon>
        <taxon>Nicotianeae</taxon>
        <taxon>Nicotiana</taxon>
    </lineage>
</organism>
<reference evidence="8" key="1">
    <citation type="journal article" date="2014" name="Nat. Commun.">
        <title>The tobacco genome sequence and its comparison with those of tomato and potato.</title>
        <authorList>
            <person name="Sierro N."/>
            <person name="Battey J.N."/>
            <person name="Ouadi S."/>
            <person name="Bakaher N."/>
            <person name="Bovet L."/>
            <person name="Willig A."/>
            <person name="Goepfert S."/>
            <person name="Peitsch M.C."/>
            <person name="Ivanov N.V."/>
        </authorList>
    </citation>
    <scope>NUCLEOTIDE SEQUENCE [LARGE SCALE GENOMIC DNA]</scope>
</reference>
<keyword evidence="4" id="KW-0862">Zinc</keyword>
<evidence type="ECO:0000256" key="2">
    <source>
        <dbReference type="ARBA" id="ARBA00022723"/>
    </source>
</evidence>
<reference evidence="9" key="2">
    <citation type="submission" date="2025-08" db="UniProtKB">
        <authorList>
            <consortium name="RefSeq"/>
        </authorList>
    </citation>
    <scope>IDENTIFICATION</scope>
    <source>
        <tissue evidence="9">Leaf</tissue>
    </source>
</reference>
<dbReference type="Pfam" id="PF01754">
    <property type="entry name" value="zf-A20"/>
    <property type="match status" value="1"/>
</dbReference>
<evidence type="ECO:0000256" key="3">
    <source>
        <dbReference type="ARBA" id="ARBA00022771"/>
    </source>
</evidence>
<dbReference type="PANTHER" id="PTHR10634">
    <property type="entry name" value="AN1-TYPE ZINC FINGER PROTEIN"/>
    <property type="match status" value="1"/>
</dbReference>
<feature type="domain" description="A20-type" evidence="6">
    <location>
        <begin position="7"/>
        <end position="41"/>
    </location>
</feature>
<name>A0A1S3Y0P1_TOBAC</name>
<dbReference type="PANTHER" id="PTHR10634:SF124">
    <property type="entry name" value="ZINC FINGER A20 AND AN1 DOMAIN-CONTAINING STRESS-ASSOCIATED PROTEIN 8-RELATED"/>
    <property type="match status" value="1"/>
</dbReference>
<dbReference type="SUPFAM" id="SSF57716">
    <property type="entry name" value="Glucocorticoid receptor-like (DNA-binding domain)"/>
    <property type="match status" value="1"/>
</dbReference>
<evidence type="ECO:0000256" key="4">
    <source>
        <dbReference type="ARBA" id="ARBA00022833"/>
    </source>
</evidence>
<dbReference type="RefSeq" id="XP_016445768.1">
    <property type="nucleotide sequence ID" value="XM_016590282.1"/>
</dbReference>
<keyword evidence="2" id="KW-0479">Metal-binding</keyword>
<protein>
    <submittedName>
        <fullName evidence="9">Zinc finger A20 and AN1 domain-containing stress-associated protein 8</fullName>
    </submittedName>
</protein>
<keyword evidence="8" id="KW-1185">Reference proteome</keyword>
<dbReference type="InterPro" id="IPR050652">
    <property type="entry name" value="AN1_A20_ZnFinger"/>
</dbReference>
<sequence length="138" mass="15506">MASCDKAENSSLCARGCGFYGNPSNYNICSQFYKAFLKEESAKIAIALSEKLYFLTVDDTVKTENDDGLTMKTKTERCNSCKKKVGLVGFSCKCGGIFCRIHWYPKELACTFNFKSMGRALLVKENPLCKADKLEYRI</sequence>
<gene>
    <name evidence="9" type="primary">LOC107770955</name>
</gene>
<dbReference type="SUPFAM" id="SSF118310">
    <property type="entry name" value="AN1-like Zinc finger"/>
    <property type="match status" value="1"/>
</dbReference>
<evidence type="ECO:0000313" key="9">
    <source>
        <dbReference type="RefSeq" id="XP_016445768.1"/>
    </source>
</evidence>
<dbReference type="GeneID" id="107770955"/>
<evidence type="ECO:0000256" key="5">
    <source>
        <dbReference type="PROSITE-ProRule" id="PRU00449"/>
    </source>
</evidence>
<dbReference type="STRING" id="4097.A0A1S3Y0P1"/>
<dbReference type="InterPro" id="IPR035896">
    <property type="entry name" value="AN1-like_Znf"/>
</dbReference>
<dbReference type="PaxDb" id="4097-A0A1S3Y0P1"/>
<feature type="domain" description="AN1-type" evidence="7">
    <location>
        <begin position="72"/>
        <end position="118"/>
    </location>
</feature>
<dbReference type="GO" id="GO:0008270">
    <property type="term" value="F:zinc ion binding"/>
    <property type="evidence" value="ECO:0007669"/>
    <property type="project" value="UniProtKB-KW"/>
</dbReference>
<dbReference type="PROSITE" id="PS51036">
    <property type="entry name" value="ZF_A20"/>
    <property type="match status" value="1"/>
</dbReference>
<dbReference type="OrthoDB" id="1296247at2759"/>
<dbReference type="SMART" id="SM00154">
    <property type="entry name" value="ZnF_AN1"/>
    <property type="match status" value="1"/>
</dbReference>
<keyword evidence="3 5" id="KW-0863">Zinc-finger</keyword>
<dbReference type="SMART" id="SM00259">
    <property type="entry name" value="ZnF_A20"/>
    <property type="match status" value="1"/>
</dbReference>
<proteinExistence type="predicted"/>
<dbReference type="SMR" id="A0A1S3Y0P1"/>
<dbReference type="InterPro" id="IPR002653">
    <property type="entry name" value="Znf_A20"/>
</dbReference>
<evidence type="ECO:0000313" key="8">
    <source>
        <dbReference type="Proteomes" id="UP000790787"/>
    </source>
</evidence>
<dbReference type="OMA" id="ELACTFN"/>
<dbReference type="PROSITE" id="PS51039">
    <property type="entry name" value="ZF_AN1"/>
    <property type="match status" value="1"/>
</dbReference>
<accession>A0A1S3Y0P1</accession>
<dbReference type="Gene3D" id="1.20.5.4770">
    <property type="match status" value="1"/>
</dbReference>
<dbReference type="Gene3D" id="4.10.1110.10">
    <property type="entry name" value="AN1-like Zinc finger"/>
    <property type="match status" value="1"/>
</dbReference>
<dbReference type="RefSeq" id="XP_016445768.1">
    <property type="nucleotide sequence ID" value="XM_016590282.2"/>
</dbReference>
<dbReference type="Proteomes" id="UP000790787">
    <property type="component" value="Chromosome 4"/>
</dbReference>
<dbReference type="AlphaFoldDB" id="A0A1S3Y0P1"/>
<comment type="function">
    <text evidence="1">May be involved in environmental stress response.</text>
</comment>
<dbReference type="KEGG" id="nta:107770955"/>
<evidence type="ECO:0000256" key="1">
    <source>
        <dbReference type="ARBA" id="ARBA00003732"/>
    </source>
</evidence>
<evidence type="ECO:0000259" key="7">
    <source>
        <dbReference type="PROSITE" id="PS51039"/>
    </source>
</evidence>
<dbReference type="InterPro" id="IPR000058">
    <property type="entry name" value="Znf_AN1"/>
</dbReference>
<evidence type="ECO:0000259" key="6">
    <source>
        <dbReference type="PROSITE" id="PS51036"/>
    </source>
</evidence>
<dbReference type="GO" id="GO:0003677">
    <property type="term" value="F:DNA binding"/>
    <property type="evidence" value="ECO:0007669"/>
    <property type="project" value="InterPro"/>
</dbReference>